<feature type="compositionally biased region" description="Basic and acidic residues" evidence="5">
    <location>
        <begin position="876"/>
        <end position="900"/>
    </location>
</feature>
<feature type="region of interest" description="Disordered" evidence="5">
    <location>
        <begin position="272"/>
        <end position="317"/>
    </location>
</feature>
<evidence type="ECO:0000256" key="2">
    <source>
        <dbReference type="ARBA" id="ARBA00022763"/>
    </source>
</evidence>
<gene>
    <name evidence="7" type="ORF">V865_001746</name>
</gene>
<feature type="region of interest" description="Disordered" evidence="5">
    <location>
        <begin position="853"/>
        <end position="900"/>
    </location>
</feature>
<evidence type="ECO:0000256" key="1">
    <source>
        <dbReference type="ARBA" id="ARBA00004123"/>
    </source>
</evidence>
<evidence type="ECO:0000256" key="4">
    <source>
        <dbReference type="SAM" id="Coils"/>
    </source>
</evidence>
<keyword evidence="2" id="KW-0227">DNA damage</keyword>
<dbReference type="InterPro" id="IPR033316">
    <property type="entry name" value="RBBP8-like"/>
</dbReference>
<feature type="compositionally biased region" description="Polar residues" evidence="5">
    <location>
        <begin position="521"/>
        <end position="548"/>
    </location>
</feature>
<dbReference type="GeneID" id="91100550"/>
<feature type="coiled-coil region" evidence="4">
    <location>
        <begin position="51"/>
        <end position="92"/>
    </location>
</feature>
<keyword evidence="8" id="KW-1185">Reference proteome</keyword>
<feature type="region of interest" description="Disordered" evidence="5">
    <location>
        <begin position="510"/>
        <end position="643"/>
    </location>
</feature>
<feature type="coiled-coil region" evidence="4">
    <location>
        <begin position="138"/>
        <end position="257"/>
    </location>
</feature>
<evidence type="ECO:0000256" key="3">
    <source>
        <dbReference type="ARBA" id="ARBA00023242"/>
    </source>
</evidence>
<dbReference type="RefSeq" id="XP_066081657.1">
    <property type="nucleotide sequence ID" value="XM_066225560.1"/>
</dbReference>
<evidence type="ECO:0000313" key="8">
    <source>
        <dbReference type="Proteomes" id="UP001358614"/>
    </source>
</evidence>
<feature type="region of interest" description="Disordered" evidence="5">
    <location>
        <begin position="675"/>
        <end position="709"/>
    </location>
</feature>
<evidence type="ECO:0000259" key="6">
    <source>
        <dbReference type="Pfam" id="PF08573"/>
    </source>
</evidence>
<dbReference type="KEGG" id="ker:91100550"/>
<dbReference type="GO" id="GO:0003684">
    <property type="term" value="F:damaged DNA binding"/>
    <property type="evidence" value="ECO:0007669"/>
    <property type="project" value="TreeGrafter"/>
</dbReference>
<feature type="compositionally biased region" description="Basic residues" evidence="5">
    <location>
        <begin position="611"/>
        <end position="622"/>
    </location>
</feature>
<feature type="region of interest" description="Disordered" evidence="5">
    <location>
        <begin position="368"/>
        <end position="413"/>
    </location>
</feature>
<dbReference type="Pfam" id="PF08573">
    <property type="entry name" value="SAE2"/>
    <property type="match status" value="1"/>
</dbReference>
<comment type="subcellular location">
    <subcellularLocation>
        <location evidence="1">Nucleus</location>
    </subcellularLocation>
</comment>
<dbReference type="PANTHER" id="PTHR15107:SF0">
    <property type="entry name" value="DNA ENDONUCLEASE ACTIVATOR CTP1 C-TERMINAL DOMAIN-CONTAINING PROTEIN"/>
    <property type="match status" value="1"/>
</dbReference>
<organism evidence="7 8">
    <name type="scientific">Kwoniella europaea PYCC6329</name>
    <dbReference type="NCBI Taxonomy" id="1423913"/>
    <lineage>
        <taxon>Eukaryota</taxon>
        <taxon>Fungi</taxon>
        <taxon>Dikarya</taxon>
        <taxon>Basidiomycota</taxon>
        <taxon>Agaricomycotina</taxon>
        <taxon>Tremellomycetes</taxon>
        <taxon>Tremellales</taxon>
        <taxon>Cryptococcaceae</taxon>
        <taxon>Kwoniella</taxon>
    </lineage>
</organism>
<feature type="compositionally biased region" description="Low complexity" evidence="5">
    <location>
        <begin position="686"/>
        <end position="704"/>
    </location>
</feature>
<dbReference type="AlphaFoldDB" id="A0AAX4KDQ6"/>
<reference evidence="7 8" key="1">
    <citation type="submission" date="2024-01" db="EMBL/GenBank/DDBJ databases">
        <title>Comparative genomics of Cryptococcus and Kwoniella reveals pathogenesis evolution and contrasting modes of karyotype evolution via chromosome fusion or intercentromeric recombination.</title>
        <authorList>
            <person name="Coelho M.A."/>
            <person name="David-Palma M."/>
            <person name="Shea T."/>
            <person name="Bowers K."/>
            <person name="McGinley-Smith S."/>
            <person name="Mohammad A.W."/>
            <person name="Gnirke A."/>
            <person name="Yurkov A.M."/>
            <person name="Nowrousian M."/>
            <person name="Sun S."/>
            <person name="Cuomo C.A."/>
            <person name="Heitman J."/>
        </authorList>
    </citation>
    <scope>NUCLEOTIDE SEQUENCE [LARGE SCALE GENOMIC DNA]</scope>
    <source>
        <strain evidence="7 8">PYCC6329</strain>
    </source>
</reference>
<accession>A0AAX4KDQ6</accession>
<sequence length="900" mass="101608">MSSSSGYQAECMGAQRDAEPGDEESIGADWERQLAKVSEMSSAIQQMTPILTGLRRECKALQERQRSLENDIDQRQAHITQLNKEIVNLRNERDTLPPNTDSWWNSRPLSASASMSSLSEGDVQGKLNRRIWLLDEQVQSLKQEKVDMKTEFDDELERERAISSGLRDRISDLEVKRKKLKDDNQAYQTRERELETKVGNLELEIKEIGTRHNENIIDMKENVVRGEKESDDLKVEIRKLKEERDNAVAEMMMMKEQAAEQALKSPKILQPQDLNVPSSQLSSQLSSQPMTPTKPKSFKPFTPLLTSPSSRVAPPSPTSLARQYTVIEARCNHLQAAYNHQSEAHKLLLTEHNKLRKIHQEDIDHMKKYQASQIGRKKKKDERRAQKKARQSLELREMTGTPGDITSSGKTVGGPDDGFAPLEGVGNGVLVEESGSLPHVRKQDTKGNGPTMNDEEEYMAYAEQGSDGNANERMMDIDVPPHMTSCQLVDGINNFQLPSSSLRLANNKVVHQGSHRHTRSNETSSSDQVSSHQNRAVPTQSTQGSGRNASPIRPPSLHRARRSSASSTTPTPQQPQVPAATPQPVRRVVRPTHVTPWLGVENDGISSSNRSRSKSPTKKKRLNQSTNEDDDFASPPDNFISTPMTVRTPLVRDRLGGGSVILGGDSLRKKVMRQTVHDHETPRNATPGPSTGTGTLTRTPTQSSGLMSTEKKRKIIDIKTEGLSPSEKALKLKRLAKMPVSEKRELYKGYKGNGRYIRPEEMDRTVGEEYEINPSQNDGNNFAYHDVRRKKAERRNMHGGDCECCKDWYEEIGDIPRFNQAPKWRDDAQSHKHEDNQTVSDQVREHQNMVSRHRETWAKPPTPPGYWKIGFPSTQDVREQNEQADKMMKGKEERIRREAL</sequence>
<dbReference type="EMBL" id="CP144089">
    <property type="protein sequence ID" value="WWD03690.1"/>
    <property type="molecule type" value="Genomic_DNA"/>
</dbReference>
<keyword evidence="3" id="KW-0539">Nucleus</keyword>
<feature type="region of interest" description="Disordered" evidence="5">
    <location>
        <begin position="1"/>
        <end position="29"/>
    </location>
</feature>
<dbReference type="InterPro" id="IPR013882">
    <property type="entry name" value="Ctp1_C"/>
</dbReference>
<feature type="domain" description="DNA endonuclease activator Ctp1 C-terminal" evidence="6">
    <location>
        <begin position="783"/>
        <end position="875"/>
    </location>
</feature>
<evidence type="ECO:0000313" key="7">
    <source>
        <dbReference type="EMBL" id="WWD03690.1"/>
    </source>
</evidence>
<dbReference type="Proteomes" id="UP001358614">
    <property type="component" value="Chromosome 1"/>
</dbReference>
<dbReference type="PANTHER" id="PTHR15107">
    <property type="entry name" value="RETINOBLASTOMA BINDING PROTEIN 8"/>
    <property type="match status" value="1"/>
</dbReference>
<dbReference type="GO" id="GO:0010792">
    <property type="term" value="P:DNA double-strand break processing involved in repair via single-strand annealing"/>
    <property type="evidence" value="ECO:0007669"/>
    <property type="project" value="TreeGrafter"/>
</dbReference>
<dbReference type="GO" id="GO:0005634">
    <property type="term" value="C:nucleus"/>
    <property type="evidence" value="ECO:0007669"/>
    <property type="project" value="UniProtKB-SubCell"/>
</dbReference>
<feature type="compositionally biased region" description="Low complexity" evidence="5">
    <location>
        <begin position="563"/>
        <end position="596"/>
    </location>
</feature>
<proteinExistence type="predicted"/>
<evidence type="ECO:0000256" key="5">
    <source>
        <dbReference type="SAM" id="MobiDB-lite"/>
    </source>
</evidence>
<feature type="compositionally biased region" description="Low complexity" evidence="5">
    <location>
        <begin position="278"/>
        <end position="303"/>
    </location>
</feature>
<protein>
    <recommendedName>
        <fullName evidence="6">DNA endonuclease activator Ctp1 C-terminal domain-containing protein</fullName>
    </recommendedName>
</protein>
<feature type="compositionally biased region" description="Basic residues" evidence="5">
    <location>
        <begin position="375"/>
        <end position="390"/>
    </location>
</feature>
<name>A0AAX4KDQ6_9TREE</name>
<keyword evidence="4" id="KW-0175">Coiled coil</keyword>